<dbReference type="AlphaFoldDB" id="A0A0V1PRP6"/>
<protein>
    <submittedName>
        <fullName evidence="1">Uncharacterized protein</fullName>
    </submittedName>
</protein>
<dbReference type="SUPFAM" id="SSF50978">
    <property type="entry name" value="WD40 repeat-like"/>
    <property type="match status" value="1"/>
</dbReference>
<evidence type="ECO:0000313" key="1">
    <source>
        <dbReference type="EMBL" id="KRZ98834.1"/>
    </source>
</evidence>
<evidence type="ECO:0000313" key="2">
    <source>
        <dbReference type="Proteomes" id="UP000054251"/>
    </source>
</evidence>
<gene>
    <name evidence="1" type="ORF">AC631_05400</name>
</gene>
<dbReference type="InterPro" id="IPR036322">
    <property type="entry name" value="WD40_repeat_dom_sf"/>
</dbReference>
<sequence>MAVIEIPGYYYDEIKKKYFKITNGGVNSQYHNNTIQAKKRRIEHDKETKSLKSNFGTTKDVRIVKEINKRKYNTNPYNLQTLRLDFCKLDKLKYDFEIMRGWCYWKTLKHEDNRIWGIFRDKFFISTTKYVMDISEVDEKGNVSTYARCIELKLANYHQQLTNEGFLIFEPDIELLVTDGNFVFKYITIIACDTDMFAGFFKFEEYDSKKRTKDLSLKFIEFVRNIDDKNVKSELMLMLGIKLMKFSSGDYQYTGVGFKNYCRITSALIQDNQLILGTNRGHGYLFEFSDIGKFHKCKRFTVRKGAYRIKKIMKKDSNTFISGSTKQLFILDSNLHTYMVITHDEIVNDFHVRANDDIIIVGLKSIKVYNYKDPNSQPVTINYFNDNIIHQISSFEENYFMVNQSHNEILVVHYSDYNSFSLNLDNKGRYLVDFTKLSTSIFILHWTRDGKNIYELYKI</sequence>
<dbReference type="EMBL" id="LMYN01000203">
    <property type="protein sequence ID" value="KRZ98834.1"/>
    <property type="molecule type" value="Genomic_DNA"/>
</dbReference>
<dbReference type="Proteomes" id="UP000054251">
    <property type="component" value="Unassembled WGS sequence"/>
</dbReference>
<accession>A0A0V1PRP6</accession>
<keyword evidence="2" id="KW-1185">Reference proteome</keyword>
<organism evidence="1 2">
    <name type="scientific">Debaryomyces fabryi</name>
    <dbReference type="NCBI Taxonomy" id="58627"/>
    <lineage>
        <taxon>Eukaryota</taxon>
        <taxon>Fungi</taxon>
        <taxon>Dikarya</taxon>
        <taxon>Ascomycota</taxon>
        <taxon>Saccharomycotina</taxon>
        <taxon>Pichiomycetes</taxon>
        <taxon>Debaryomycetaceae</taxon>
        <taxon>Debaryomyces</taxon>
    </lineage>
</organism>
<name>A0A0V1PRP6_9ASCO</name>
<comment type="caution">
    <text evidence="1">The sequence shown here is derived from an EMBL/GenBank/DDBJ whole genome shotgun (WGS) entry which is preliminary data.</text>
</comment>
<dbReference type="OrthoDB" id="128867at2759"/>
<reference evidence="1 2" key="1">
    <citation type="submission" date="2015-11" db="EMBL/GenBank/DDBJ databases">
        <title>The genome of Debaryomyces fabryi.</title>
        <authorList>
            <person name="Tafer H."/>
            <person name="Lopandic K."/>
        </authorList>
    </citation>
    <scope>NUCLEOTIDE SEQUENCE [LARGE SCALE GENOMIC DNA]</scope>
    <source>
        <strain evidence="1 2">CBS 789</strain>
    </source>
</reference>
<proteinExistence type="predicted"/>
<dbReference type="RefSeq" id="XP_015464937.1">
    <property type="nucleotide sequence ID" value="XM_015614229.1"/>
</dbReference>
<dbReference type="GeneID" id="26842409"/>